<dbReference type="EMBL" id="LR796250">
    <property type="protein sequence ID" value="CAB4131019.1"/>
    <property type="molecule type" value="Genomic_DNA"/>
</dbReference>
<proteinExistence type="predicted"/>
<gene>
    <name evidence="1" type="ORF">UFOVP124_50</name>
</gene>
<name>A0A6J5LHB5_9CAUD</name>
<reference evidence="1" key="1">
    <citation type="submission" date="2020-04" db="EMBL/GenBank/DDBJ databases">
        <authorList>
            <person name="Chiriac C."/>
            <person name="Salcher M."/>
            <person name="Ghai R."/>
            <person name="Kavagutti S V."/>
        </authorList>
    </citation>
    <scope>NUCLEOTIDE SEQUENCE</scope>
</reference>
<evidence type="ECO:0000313" key="1">
    <source>
        <dbReference type="EMBL" id="CAB4131019.1"/>
    </source>
</evidence>
<organism evidence="1">
    <name type="scientific">uncultured Caudovirales phage</name>
    <dbReference type="NCBI Taxonomy" id="2100421"/>
    <lineage>
        <taxon>Viruses</taxon>
        <taxon>Duplodnaviria</taxon>
        <taxon>Heunggongvirae</taxon>
        <taxon>Uroviricota</taxon>
        <taxon>Caudoviricetes</taxon>
        <taxon>Peduoviridae</taxon>
        <taxon>Maltschvirus</taxon>
        <taxon>Maltschvirus maltsch</taxon>
    </lineage>
</organism>
<accession>A0A6J5LHB5</accession>
<protein>
    <submittedName>
        <fullName evidence="1">DNA circulation, N-terminal</fullName>
    </submittedName>
</protein>
<sequence length="123" mass="13209">MAAFNGVNIFDTAPVMATSSNPAQIQTNSYPMINGVETVNLGSRGRVTEVQGYLTGNSLAAVAAKCGIWRNLMESATVATLVTTDGTTYPYAYVARFQESDRLMATNGGGYMRHYTASFIHLV</sequence>